<name>A0ABR3RUW3_9PLEO</name>
<reference evidence="2 3" key="1">
    <citation type="submission" date="2024-02" db="EMBL/GenBank/DDBJ databases">
        <title>De novo assembly and annotation of 12 fungi associated with fruit tree decline syndrome in Ontario, Canada.</title>
        <authorList>
            <person name="Sulman M."/>
            <person name="Ellouze W."/>
            <person name="Ilyukhin E."/>
        </authorList>
    </citation>
    <scope>NUCLEOTIDE SEQUENCE [LARGE SCALE GENOMIC DNA]</scope>
    <source>
        <strain evidence="2 3">M42-189</strain>
    </source>
</reference>
<dbReference type="InterPro" id="IPR011009">
    <property type="entry name" value="Kinase-like_dom_sf"/>
</dbReference>
<dbReference type="InterPro" id="IPR002575">
    <property type="entry name" value="Aminoglycoside_PTrfase"/>
</dbReference>
<comment type="caution">
    <text evidence="2">The sequence shown here is derived from an EMBL/GenBank/DDBJ whole genome shotgun (WGS) entry which is preliminary data.</text>
</comment>
<keyword evidence="3" id="KW-1185">Reference proteome</keyword>
<dbReference type="Gene3D" id="3.30.200.20">
    <property type="entry name" value="Phosphorylase Kinase, domain 1"/>
    <property type="match status" value="1"/>
</dbReference>
<dbReference type="Gene3D" id="3.90.1200.10">
    <property type="match status" value="1"/>
</dbReference>
<sequence>MSSNYDLTTERGLSAYLSSHSIPHASVALLTGGSANYVYRVTYPSGKTTIYKHAAPYLHSNTSFAFDPSRMDYEDRILELLPPLLKKQQLESSVRVVGVKSYDREKKLLGIEDVGEMHLKDAYTDSALDIPSVGASLGAWLATLHACTASTPLSLDPSTRNLKQNNKVAVNIYRHCYTNLSTAFAAYGGGSNIPRYADFIDLPDEDIELGQQINDAYGSQLAHDNECICHGDFWPGNVLVRPRSYSSEMKKGEGERKVELTIVDWEMTRRGTSATDLAQFCAESFLLDRFCGNRGLLSAVLNAYLSNRLSLSSTHPFPDKQWFRRLAIHWGVHVAFWPTRVEWTDRAGTQDLVVVGKEVLKAATESKWEVLFGLPVFRGLEKRFRPEL</sequence>
<protein>
    <recommendedName>
        <fullName evidence="1">Aminoglycoside phosphotransferase domain-containing protein</fullName>
    </recommendedName>
</protein>
<dbReference type="Proteomes" id="UP001521785">
    <property type="component" value="Unassembled WGS sequence"/>
</dbReference>
<dbReference type="Pfam" id="PF01636">
    <property type="entry name" value="APH"/>
    <property type="match status" value="1"/>
</dbReference>
<organism evidence="2 3">
    <name type="scientific">Paraconiothyrium brasiliense</name>
    <dbReference type="NCBI Taxonomy" id="300254"/>
    <lineage>
        <taxon>Eukaryota</taxon>
        <taxon>Fungi</taxon>
        <taxon>Dikarya</taxon>
        <taxon>Ascomycota</taxon>
        <taxon>Pezizomycotina</taxon>
        <taxon>Dothideomycetes</taxon>
        <taxon>Pleosporomycetidae</taxon>
        <taxon>Pleosporales</taxon>
        <taxon>Massarineae</taxon>
        <taxon>Didymosphaeriaceae</taxon>
        <taxon>Paraconiothyrium</taxon>
    </lineage>
</organism>
<dbReference type="EMBL" id="JAKJXO020000003">
    <property type="protein sequence ID" value="KAL1608221.1"/>
    <property type="molecule type" value="Genomic_DNA"/>
</dbReference>
<gene>
    <name evidence="2" type="ORF">SLS60_003160</name>
</gene>
<evidence type="ECO:0000259" key="1">
    <source>
        <dbReference type="Pfam" id="PF01636"/>
    </source>
</evidence>
<dbReference type="SUPFAM" id="SSF56112">
    <property type="entry name" value="Protein kinase-like (PK-like)"/>
    <property type="match status" value="1"/>
</dbReference>
<evidence type="ECO:0000313" key="2">
    <source>
        <dbReference type="EMBL" id="KAL1608221.1"/>
    </source>
</evidence>
<accession>A0ABR3RUW3</accession>
<proteinExistence type="predicted"/>
<evidence type="ECO:0000313" key="3">
    <source>
        <dbReference type="Proteomes" id="UP001521785"/>
    </source>
</evidence>
<feature type="domain" description="Aminoglycoside phosphotransferase" evidence="1">
    <location>
        <begin position="29"/>
        <end position="287"/>
    </location>
</feature>